<gene>
    <name evidence="3" type="ORF">FJTKL_12808</name>
</gene>
<dbReference type="Proteomes" id="UP001600888">
    <property type="component" value="Unassembled WGS sequence"/>
</dbReference>
<proteinExistence type="predicted"/>
<feature type="compositionally biased region" description="Low complexity" evidence="1">
    <location>
        <begin position="169"/>
        <end position="181"/>
    </location>
</feature>
<reference evidence="3 4" key="1">
    <citation type="submission" date="2024-03" db="EMBL/GenBank/DDBJ databases">
        <title>A high-quality draft genome sequence of Diaporthe vaccinii, a causative agent of upright dieback and viscid rot disease in cranberry plants.</title>
        <authorList>
            <person name="Sarrasin M."/>
            <person name="Lang B.F."/>
            <person name="Burger G."/>
        </authorList>
    </citation>
    <scope>NUCLEOTIDE SEQUENCE [LARGE SCALE GENOMIC DNA]</scope>
    <source>
        <strain evidence="3 4">IS7</strain>
    </source>
</reference>
<evidence type="ECO:0000313" key="4">
    <source>
        <dbReference type="Proteomes" id="UP001600888"/>
    </source>
</evidence>
<protein>
    <submittedName>
        <fullName evidence="3">Uncharacterized protein</fullName>
    </submittedName>
</protein>
<keyword evidence="2" id="KW-0732">Signal</keyword>
<feature type="signal peptide" evidence="2">
    <location>
        <begin position="1"/>
        <end position="22"/>
    </location>
</feature>
<sequence>MMPGMWTIPLLHCIGCYQSVCSGTCLATHRDRYCCHNPSCFFHAPCPAPPEPSEPRTTRPAITSSTNEQATAQAVILSTDDAAQAEETPAATSGDSNMICRETIMREWRLVGGGGTPNAGQTAAAAPTSTPALLPPAIIPTQGVDTPSTPPATITIEEFEAQARLLAQFQQAERPQPQQGRVDARARGDGGGQGARGKGRPRVRIRLD</sequence>
<feature type="chain" id="PRO_5045873830" evidence="2">
    <location>
        <begin position="23"/>
        <end position="208"/>
    </location>
</feature>
<feature type="compositionally biased region" description="Basic residues" evidence="1">
    <location>
        <begin position="197"/>
        <end position="208"/>
    </location>
</feature>
<organism evidence="3 4">
    <name type="scientific">Diaporthe vaccinii</name>
    <dbReference type="NCBI Taxonomy" id="105482"/>
    <lineage>
        <taxon>Eukaryota</taxon>
        <taxon>Fungi</taxon>
        <taxon>Dikarya</taxon>
        <taxon>Ascomycota</taxon>
        <taxon>Pezizomycotina</taxon>
        <taxon>Sordariomycetes</taxon>
        <taxon>Sordariomycetidae</taxon>
        <taxon>Diaporthales</taxon>
        <taxon>Diaporthaceae</taxon>
        <taxon>Diaporthe</taxon>
        <taxon>Diaporthe eres species complex</taxon>
    </lineage>
</organism>
<dbReference type="EMBL" id="JBAWTH010000006">
    <property type="protein sequence ID" value="KAL2291403.1"/>
    <property type="molecule type" value="Genomic_DNA"/>
</dbReference>
<feature type="region of interest" description="Disordered" evidence="1">
    <location>
        <begin position="169"/>
        <end position="208"/>
    </location>
</feature>
<name>A0ABR4F9N1_9PEZI</name>
<evidence type="ECO:0000313" key="3">
    <source>
        <dbReference type="EMBL" id="KAL2291403.1"/>
    </source>
</evidence>
<evidence type="ECO:0000256" key="1">
    <source>
        <dbReference type="SAM" id="MobiDB-lite"/>
    </source>
</evidence>
<keyword evidence="4" id="KW-1185">Reference proteome</keyword>
<evidence type="ECO:0000256" key="2">
    <source>
        <dbReference type="SAM" id="SignalP"/>
    </source>
</evidence>
<accession>A0ABR4F9N1</accession>
<comment type="caution">
    <text evidence="3">The sequence shown here is derived from an EMBL/GenBank/DDBJ whole genome shotgun (WGS) entry which is preliminary data.</text>
</comment>